<protein>
    <submittedName>
        <fullName evidence="5">2-polyprenyl-6-hydroxyphenyl methylase/3-demethylubiquinone-9 3-methyltransferase</fullName>
        <ecNumber evidence="5">2.1.1.222</ecNumber>
        <ecNumber evidence="5">2.1.1.64</ecNumber>
    </submittedName>
</protein>
<dbReference type="PANTHER" id="PTHR43464">
    <property type="entry name" value="METHYLTRANSFERASE"/>
    <property type="match status" value="1"/>
</dbReference>
<dbReference type="Gene3D" id="3.40.50.150">
    <property type="entry name" value="Vaccinia Virus protein VP39"/>
    <property type="match status" value="1"/>
</dbReference>
<evidence type="ECO:0000256" key="3">
    <source>
        <dbReference type="ARBA" id="ARBA00022691"/>
    </source>
</evidence>
<dbReference type="EC" id="2.1.1.64" evidence="5"/>
<dbReference type="CDD" id="cd02440">
    <property type="entry name" value="AdoMet_MTases"/>
    <property type="match status" value="1"/>
</dbReference>
<dbReference type="SUPFAM" id="SSF53335">
    <property type="entry name" value="S-adenosyl-L-methionine-dependent methyltransferases"/>
    <property type="match status" value="1"/>
</dbReference>
<dbReference type="GO" id="GO:0061542">
    <property type="term" value="F:3-demethylubiquinol 3-O-methyltransferase activity"/>
    <property type="evidence" value="ECO:0007669"/>
    <property type="project" value="UniProtKB-EC"/>
</dbReference>
<proteinExistence type="predicted"/>
<feature type="domain" description="Methyltransferase type 11" evidence="4">
    <location>
        <begin position="47"/>
        <end position="139"/>
    </location>
</feature>
<dbReference type="PANTHER" id="PTHR43464:SF19">
    <property type="entry name" value="UBIQUINONE BIOSYNTHESIS O-METHYLTRANSFERASE, MITOCHONDRIAL"/>
    <property type="match status" value="1"/>
</dbReference>
<gene>
    <name evidence="5" type="ORF">HNR73_003122</name>
</gene>
<reference evidence="5 6" key="1">
    <citation type="submission" date="2020-08" db="EMBL/GenBank/DDBJ databases">
        <title>Genomic Encyclopedia of Type Strains, Phase IV (KMG-IV): sequencing the most valuable type-strain genomes for metagenomic binning, comparative biology and taxonomic classification.</title>
        <authorList>
            <person name="Goeker M."/>
        </authorList>
    </citation>
    <scope>NUCLEOTIDE SEQUENCE [LARGE SCALE GENOMIC DNA]</scope>
    <source>
        <strain evidence="5 6">YIM 65646</strain>
    </source>
</reference>
<evidence type="ECO:0000256" key="1">
    <source>
        <dbReference type="ARBA" id="ARBA00022603"/>
    </source>
</evidence>
<comment type="caution">
    <text evidence="5">The sequence shown here is derived from an EMBL/GenBank/DDBJ whole genome shotgun (WGS) entry which is preliminary data.</text>
</comment>
<keyword evidence="2 5" id="KW-0808">Transferase</keyword>
<evidence type="ECO:0000259" key="4">
    <source>
        <dbReference type="Pfam" id="PF08241"/>
    </source>
</evidence>
<dbReference type="GO" id="GO:0102208">
    <property type="term" value="F:2-polyprenyl-6-hydroxyphenol methylase activity"/>
    <property type="evidence" value="ECO:0007669"/>
    <property type="project" value="UniProtKB-EC"/>
</dbReference>
<dbReference type="EC" id="2.1.1.222" evidence="5"/>
<organism evidence="5 6">
    <name type="scientific">Phytomonospora endophytica</name>
    <dbReference type="NCBI Taxonomy" id="714109"/>
    <lineage>
        <taxon>Bacteria</taxon>
        <taxon>Bacillati</taxon>
        <taxon>Actinomycetota</taxon>
        <taxon>Actinomycetes</taxon>
        <taxon>Micromonosporales</taxon>
        <taxon>Micromonosporaceae</taxon>
        <taxon>Phytomonospora</taxon>
    </lineage>
</organism>
<keyword evidence="3" id="KW-0949">S-adenosyl-L-methionine</keyword>
<dbReference type="InterPro" id="IPR013216">
    <property type="entry name" value="Methyltransf_11"/>
</dbReference>
<dbReference type="GO" id="GO:0032259">
    <property type="term" value="P:methylation"/>
    <property type="evidence" value="ECO:0007669"/>
    <property type="project" value="UniProtKB-KW"/>
</dbReference>
<name>A0A841FHQ0_9ACTN</name>
<dbReference type="EMBL" id="JACHGT010000006">
    <property type="protein sequence ID" value="MBB6035265.1"/>
    <property type="molecule type" value="Genomic_DNA"/>
</dbReference>
<evidence type="ECO:0000313" key="5">
    <source>
        <dbReference type="EMBL" id="MBB6035265.1"/>
    </source>
</evidence>
<keyword evidence="1 5" id="KW-0489">Methyltransferase</keyword>
<keyword evidence="5" id="KW-0830">Ubiquinone</keyword>
<accession>A0A841FHQ0</accession>
<dbReference type="RefSeq" id="WP_203685700.1">
    <property type="nucleotide sequence ID" value="NZ_BONT01000004.1"/>
</dbReference>
<sequence length="249" mass="26813">MAAPHIELDSPGAIDGRHIRALAFHDVRVEYVKSVLARARLDGGRALVVGSGRGMLAVALADLGFEVTAVDPSPAATAMARDDDGGRGITYLTAPAEDPGLPDAAFDLVYCADTFEVTSRLDLVLGHAARLLAPGGVLVYDTVNRTLMSRLVYLGAFQGIGMTRIMPRGRYTAARLRPPAELAAEMRRHGLRNADVCDFKPRDPRNLVKAVLARRKGRITDDEIPPLVDFVLDPRGKPVVTYLGYATKG</sequence>
<evidence type="ECO:0000256" key="2">
    <source>
        <dbReference type="ARBA" id="ARBA00022679"/>
    </source>
</evidence>
<keyword evidence="6" id="KW-1185">Reference proteome</keyword>
<dbReference type="Pfam" id="PF08241">
    <property type="entry name" value="Methyltransf_11"/>
    <property type="match status" value="1"/>
</dbReference>
<dbReference type="Proteomes" id="UP000548476">
    <property type="component" value="Unassembled WGS sequence"/>
</dbReference>
<dbReference type="AlphaFoldDB" id="A0A841FHQ0"/>
<evidence type="ECO:0000313" key="6">
    <source>
        <dbReference type="Proteomes" id="UP000548476"/>
    </source>
</evidence>
<dbReference type="InterPro" id="IPR029063">
    <property type="entry name" value="SAM-dependent_MTases_sf"/>
</dbReference>